<evidence type="ECO:0000256" key="1">
    <source>
        <dbReference type="ARBA" id="ARBA00001933"/>
    </source>
</evidence>
<dbReference type="GO" id="GO:0005829">
    <property type="term" value="C:cytosol"/>
    <property type="evidence" value="ECO:0007669"/>
    <property type="project" value="TreeGrafter"/>
</dbReference>
<dbReference type="PANTHER" id="PTHR11680:SF35">
    <property type="entry name" value="SERINE HYDROXYMETHYLTRANSFERASE 1"/>
    <property type="match status" value="1"/>
</dbReference>
<dbReference type="AlphaFoldDB" id="A0A0G0M3E8"/>
<dbReference type="GO" id="GO:0019264">
    <property type="term" value="P:glycine biosynthetic process from serine"/>
    <property type="evidence" value="ECO:0007669"/>
    <property type="project" value="InterPro"/>
</dbReference>
<reference evidence="7 8" key="1">
    <citation type="journal article" date="2015" name="Nature">
        <title>rRNA introns, odd ribosomes, and small enigmatic genomes across a large radiation of phyla.</title>
        <authorList>
            <person name="Brown C.T."/>
            <person name="Hug L.A."/>
            <person name="Thomas B.C."/>
            <person name="Sharon I."/>
            <person name="Castelle C.J."/>
            <person name="Singh A."/>
            <person name="Wilkins M.J."/>
            <person name="Williams K.H."/>
            <person name="Banfield J.F."/>
        </authorList>
    </citation>
    <scope>NUCLEOTIDE SEQUENCE [LARGE SCALE GENOMIC DNA]</scope>
</reference>
<dbReference type="NCBIfam" id="NF000586">
    <property type="entry name" value="PRK00011.1"/>
    <property type="match status" value="1"/>
</dbReference>
<evidence type="ECO:0000313" key="8">
    <source>
        <dbReference type="Proteomes" id="UP000034207"/>
    </source>
</evidence>
<dbReference type="InterPro" id="IPR019798">
    <property type="entry name" value="Ser_HO-MeTrfase_PLP_BS"/>
</dbReference>
<dbReference type="PATRIC" id="fig|1618345.3.peg.508"/>
<organism evidence="7 8">
    <name type="scientific">candidate division CPR2 bacterium GW2011_GWC2_39_10</name>
    <dbReference type="NCBI Taxonomy" id="1618345"/>
    <lineage>
        <taxon>Bacteria</taxon>
        <taxon>Bacteria division CPR2</taxon>
    </lineage>
</organism>
<keyword evidence="7" id="KW-0489">Methyltransferase</keyword>
<sequence length="304" mass="32938">MGLSLAHGGHLTHGSPVSMSGKWFNVVPYKLNEKTGILDYDEIEKLAVKEKPKLIIAGATAYPRIIDFKIFGEIAKKVGAYFVADIAHVAGLVAVGLHPTPVGHADVITSTTHKTLRGPRSGFIMSTAELAQKIDRAVFPGIQGGPLEHIIAAKAVCFGEALKPEFKEYGKQVIKNSKALAEELSLDDGIELVTGGTDNHLSVIDLRNKLVTGKEVQNALDRVRITVNKNAIPNDPQPMILTSGIRIGPAAVTTRGLKEDEMIKIAHWILEIINNLNDEAVAKRVRAEVEDMILRYPVPGGELK</sequence>
<evidence type="ECO:0000256" key="3">
    <source>
        <dbReference type="ARBA" id="ARBA00022563"/>
    </source>
</evidence>
<evidence type="ECO:0000256" key="5">
    <source>
        <dbReference type="ARBA" id="ARBA00022898"/>
    </source>
</evidence>
<dbReference type="EMBL" id="LBVV01000007">
    <property type="protein sequence ID" value="KKQ94880.1"/>
    <property type="molecule type" value="Genomic_DNA"/>
</dbReference>
<keyword evidence="4 7" id="KW-0808">Transferase</keyword>
<dbReference type="InterPro" id="IPR015421">
    <property type="entry name" value="PyrdxlP-dep_Trfase_major"/>
</dbReference>
<keyword evidence="3" id="KW-0554">One-carbon metabolism</keyword>
<dbReference type="InterPro" id="IPR015424">
    <property type="entry name" value="PyrdxlP-dep_Trfase"/>
</dbReference>
<name>A0A0G0M3E8_UNCC2</name>
<keyword evidence="5" id="KW-0663">Pyridoxal phosphate</keyword>
<dbReference type="InterPro" id="IPR001085">
    <property type="entry name" value="Ser_HO-MeTrfase"/>
</dbReference>
<comment type="similarity">
    <text evidence="2">Belongs to the SHMT family.</text>
</comment>
<evidence type="ECO:0000313" key="7">
    <source>
        <dbReference type="EMBL" id="KKQ94880.1"/>
    </source>
</evidence>
<dbReference type="Gene3D" id="3.90.1150.10">
    <property type="entry name" value="Aspartate Aminotransferase, domain 1"/>
    <property type="match status" value="1"/>
</dbReference>
<dbReference type="Proteomes" id="UP000034207">
    <property type="component" value="Unassembled WGS sequence"/>
</dbReference>
<dbReference type="GO" id="GO:0004372">
    <property type="term" value="F:glycine hydroxymethyltransferase activity"/>
    <property type="evidence" value="ECO:0007669"/>
    <property type="project" value="InterPro"/>
</dbReference>
<comment type="cofactor">
    <cofactor evidence="1">
        <name>pyridoxal 5'-phosphate</name>
        <dbReference type="ChEBI" id="CHEBI:597326"/>
    </cofactor>
</comment>
<comment type="caution">
    <text evidence="7">The sequence shown here is derived from an EMBL/GenBank/DDBJ whole genome shotgun (WGS) entry which is preliminary data.</text>
</comment>
<dbReference type="STRING" id="1618345.UT18_C0007G0136"/>
<dbReference type="CDD" id="cd00378">
    <property type="entry name" value="SHMT"/>
    <property type="match status" value="1"/>
</dbReference>
<feature type="domain" description="Serine hydroxymethyltransferase-like" evidence="6">
    <location>
        <begin position="1"/>
        <end position="269"/>
    </location>
</feature>
<dbReference type="InterPro" id="IPR039429">
    <property type="entry name" value="SHMT-like_dom"/>
</dbReference>
<dbReference type="Gene3D" id="3.40.640.10">
    <property type="entry name" value="Type I PLP-dependent aspartate aminotransferase-like (Major domain)"/>
    <property type="match status" value="1"/>
</dbReference>
<dbReference type="InterPro" id="IPR015422">
    <property type="entry name" value="PyrdxlP-dep_Trfase_small"/>
</dbReference>
<dbReference type="Pfam" id="PF00464">
    <property type="entry name" value="SHMT"/>
    <property type="match status" value="1"/>
</dbReference>
<dbReference type="GO" id="GO:0008168">
    <property type="term" value="F:methyltransferase activity"/>
    <property type="evidence" value="ECO:0007669"/>
    <property type="project" value="UniProtKB-KW"/>
</dbReference>
<dbReference type="InterPro" id="IPR049943">
    <property type="entry name" value="Ser_HO-MeTrfase-like"/>
</dbReference>
<dbReference type="PANTHER" id="PTHR11680">
    <property type="entry name" value="SERINE HYDROXYMETHYLTRANSFERASE"/>
    <property type="match status" value="1"/>
</dbReference>
<protein>
    <submittedName>
        <fullName evidence="7">Serine hydroxymethyltransferase</fullName>
    </submittedName>
</protein>
<gene>
    <name evidence="7" type="ORF">UT18_C0007G0136</name>
</gene>
<dbReference type="GO" id="GO:0030170">
    <property type="term" value="F:pyridoxal phosphate binding"/>
    <property type="evidence" value="ECO:0007669"/>
    <property type="project" value="InterPro"/>
</dbReference>
<accession>A0A0G0M3E8</accession>
<evidence type="ECO:0000256" key="2">
    <source>
        <dbReference type="ARBA" id="ARBA00006376"/>
    </source>
</evidence>
<evidence type="ECO:0000259" key="6">
    <source>
        <dbReference type="Pfam" id="PF00464"/>
    </source>
</evidence>
<dbReference type="SUPFAM" id="SSF53383">
    <property type="entry name" value="PLP-dependent transferases"/>
    <property type="match status" value="1"/>
</dbReference>
<dbReference type="GO" id="GO:0032259">
    <property type="term" value="P:methylation"/>
    <property type="evidence" value="ECO:0007669"/>
    <property type="project" value="UniProtKB-KW"/>
</dbReference>
<dbReference type="GO" id="GO:0035999">
    <property type="term" value="P:tetrahydrofolate interconversion"/>
    <property type="evidence" value="ECO:0007669"/>
    <property type="project" value="InterPro"/>
</dbReference>
<dbReference type="PROSITE" id="PS00096">
    <property type="entry name" value="SHMT"/>
    <property type="match status" value="1"/>
</dbReference>
<evidence type="ECO:0000256" key="4">
    <source>
        <dbReference type="ARBA" id="ARBA00022679"/>
    </source>
</evidence>
<proteinExistence type="inferred from homology"/>